<name>A0A1H0JIE0_9ACTN</name>
<gene>
    <name evidence="2" type="ORF">SAMN04515671_0929</name>
</gene>
<evidence type="ECO:0000313" key="3">
    <source>
        <dbReference type="Proteomes" id="UP000198741"/>
    </source>
</evidence>
<keyword evidence="3" id="KW-1185">Reference proteome</keyword>
<organism evidence="2 3">
    <name type="scientific">Nakamurella panacisegetis</name>
    <dbReference type="NCBI Taxonomy" id="1090615"/>
    <lineage>
        <taxon>Bacteria</taxon>
        <taxon>Bacillati</taxon>
        <taxon>Actinomycetota</taxon>
        <taxon>Actinomycetes</taxon>
        <taxon>Nakamurellales</taxon>
        <taxon>Nakamurellaceae</taxon>
        <taxon>Nakamurella</taxon>
    </lineage>
</organism>
<dbReference type="RefSeq" id="WP_090474796.1">
    <property type="nucleotide sequence ID" value="NZ_LT629710.1"/>
</dbReference>
<feature type="compositionally biased region" description="Basic and acidic residues" evidence="1">
    <location>
        <begin position="16"/>
        <end position="25"/>
    </location>
</feature>
<dbReference type="EMBL" id="LT629710">
    <property type="protein sequence ID" value="SDO43565.1"/>
    <property type="molecule type" value="Genomic_DNA"/>
</dbReference>
<reference evidence="2 3" key="1">
    <citation type="submission" date="2016-10" db="EMBL/GenBank/DDBJ databases">
        <authorList>
            <person name="de Groot N.N."/>
        </authorList>
    </citation>
    <scope>NUCLEOTIDE SEQUENCE [LARGE SCALE GENOMIC DNA]</scope>
    <source>
        <strain evidence="3">P4-7,KCTC 19426,CECT 7604</strain>
    </source>
</reference>
<evidence type="ECO:0000256" key="1">
    <source>
        <dbReference type="SAM" id="MobiDB-lite"/>
    </source>
</evidence>
<dbReference type="AlphaFoldDB" id="A0A1H0JIE0"/>
<feature type="compositionally biased region" description="Low complexity" evidence="1">
    <location>
        <begin position="200"/>
        <end position="219"/>
    </location>
</feature>
<evidence type="ECO:0000313" key="2">
    <source>
        <dbReference type="EMBL" id="SDO43565.1"/>
    </source>
</evidence>
<feature type="region of interest" description="Disordered" evidence="1">
    <location>
        <begin position="1"/>
        <end position="79"/>
    </location>
</feature>
<protein>
    <submittedName>
        <fullName evidence="2">Uncharacterized protein</fullName>
    </submittedName>
</protein>
<feature type="region of interest" description="Disordered" evidence="1">
    <location>
        <begin position="162"/>
        <end position="240"/>
    </location>
</feature>
<sequence length="240" mass="24123">MDPTVLIVSPDQFEAASERASDRVVAKRRTGAAPSGRARPPDRAATSRSPADDRDPSGATGVPRWSIDDPPAGSVEADDAGPFDVAAWFTPAVVPAVVAGEAAEVEAAEVEAVEVEAVEVEAVEVEAAARDPTAAAGPTGAAGSAAAWRPPPACEIAELRGAAEEETAVGSTPSVRRRSGAPATPGRVNAGVAPTRTSWPTAPATMPPTGAAPPDQGAAGDRRRVNTCDAPGSVGTRAIE</sequence>
<accession>A0A1H0JIE0</accession>
<dbReference type="STRING" id="1090615.SAMN04515671_0929"/>
<proteinExistence type="predicted"/>
<dbReference type="Proteomes" id="UP000198741">
    <property type="component" value="Chromosome I"/>
</dbReference>